<keyword evidence="2" id="KW-1185">Reference proteome</keyword>
<comment type="caution">
    <text evidence="1">The sequence shown here is derived from an EMBL/GenBank/DDBJ whole genome shotgun (WGS) entry which is preliminary data.</text>
</comment>
<feature type="non-terminal residue" evidence="1">
    <location>
        <position position="58"/>
    </location>
</feature>
<name>A0A4Y7SXU3_COPMI</name>
<proteinExistence type="predicted"/>
<evidence type="ECO:0000313" key="2">
    <source>
        <dbReference type="Proteomes" id="UP000298030"/>
    </source>
</evidence>
<dbReference type="Proteomes" id="UP000298030">
    <property type="component" value="Unassembled WGS sequence"/>
</dbReference>
<protein>
    <submittedName>
        <fullName evidence="1">Uncharacterized protein</fullName>
    </submittedName>
</protein>
<dbReference type="EMBL" id="QPFP01000051">
    <property type="protein sequence ID" value="TEB26049.1"/>
    <property type="molecule type" value="Genomic_DNA"/>
</dbReference>
<organism evidence="1 2">
    <name type="scientific">Coprinellus micaceus</name>
    <name type="common">Glistening ink-cap mushroom</name>
    <name type="synonym">Coprinus micaceus</name>
    <dbReference type="NCBI Taxonomy" id="71717"/>
    <lineage>
        <taxon>Eukaryota</taxon>
        <taxon>Fungi</taxon>
        <taxon>Dikarya</taxon>
        <taxon>Basidiomycota</taxon>
        <taxon>Agaricomycotina</taxon>
        <taxon>Agaricomycetes</taxon>
        <taxon>Agaricomycetidae</taxon>
        <taxon>Agaricales</taxon>
        <taxon>Agaricineae</taxon>
        <taxon>Psathyrellaceae</taxon>
        <taxon>Coprinellus</taxon>
    </lineage>
</organism>
<gene>
    <name evidence="1" type="ORF">FA13DRAFT_1737701</name>
</gene>
<sequence>MQAKSGLSKKIITGSMQELASSLSPQPVEAFEWVFIRLVVEGGLDEDVTGVRKVLHEV</sequence>
<accession>A0A4Y7SXU3</accession>
<dbReference type="AlphaFoldDB" id="A0A4Y7SXU3"/>
<evidence type="ECO:0000313" key="1">
    <source>
        <dbReference type="EMBL" id="TEB26049.1"/>
    </source>
</evidence>
<reference evidence="1 2" key="1">
    <citation type="journal article" date="2019" name="Nat. Ecol. Evol.">
        <title>Megaphylogeny resolves global patterns of mushroom evolution.</title>
        <authorList>
            <person name="Varga T."/>
            <person name="Krizsan K."/>
            <person name="Foldi C."/>
            <person name="Dima B."/>
            <person name="Sanchez-Garcia M."/>
            <person name="Sanchez-Ramirez S."/>
            <person name="Szollosi G.J."/>
            <person name="Szarkandi J.G."/>
            <person name="Papp V."/>
            <person name="Albert L."/>
            <person name="Andreopoulos W."/>
            <person name="Angelini C."/>
            <person name="Antonin V."/>
            <person name="Barry K.W."/>
            <person name="Bougher N.L."/>
            <person name="Buchanan P."/>
            <person name="Buyck B."/>
            <person name="Bense V."/>
            <person name="Catcheside P."/>
            <person name="Chovatia M."/>
            <person name="Cooper J."/>
            <person name="Damon W."/>
            <person name="Desjardin D."/>
            <person name="Finy P."/>
            <person name="Geml J."/>
            <person name="Haridas S."/>
            <person name="Hughes K."/>
            <person name="Justo A."/>
            <person name="Karasinski D."/>
            <person name="Kautmanova I."/>
            <person name="Kiss B."/>
            <person name="Kocsube S."/>
            <person name="Kotiranta H."/>
            <person name="LaButti K.M."/>
            <person name="Lechner B.E."/>
            <person name="Liimatainen K."/>
            <person name="Lipzen A."/>
            <person name="Lukacs Z."/>
            <person name="Mihaltcheva S."/>
            <person name="Morgado L.N."/>
            <person name="Niskanen T."/>
            <person name="Noordeloos M.E."/>
            <person name="Ohm R.A."/>
            <person name="Ortiz-Santana B."/>
            <person name="Ovrebo C."/>
            <person name="Racz N."/>
            <person name="Riley R."/>
            <person name="Savchenko A."/>
            <person name="Shiryaev A."/>
            <person name="Soop K."/>
            <person name="Spirin V."/>
            <person name="Szebenyi C."/>
            <person name="Tomsovsky M."/>
            <person name="Tulloss R.E."/>
            <person name="Uehling J."/>
            <person name="Grigoriev I.V."/>
            <person name="Vagvolgyi C."/>
            <person name="Papp T."/>
            <person name="Martin F.M."/>
            <person name="Miettinen O."/>
            <person name="Hibbett D.S."/>
            <person name="Nagy L.G."/>
        </authorList>
    </citation>
    <scope>NUCLEOTIDE SEQUENCE [LARGE SCALE GENOMIC DNA]</scope>
    <source>
        <strain evidence="1 2">FP101781</strain>
    </source>
</reference>